<evidence type="ECO:0000256" key="3">
    <source>
        <dbReference type="ARBA" id="ARBA00022842"/>
    </source>
</evidence>
<name>A0ABP0WDX5_9BRYO</name>
<keyword evidence="5" id="KW-0067">ATP-binding</keyword>
<gene>
    <name evidence="9" type="ORF">CSSPJE1EN1_LOCUS10533</name>
</gene>
<keyword evidence="3" id="KW-0460">Magnesium</keyword>
<comment type="similarity">
    <text evidence="2">Belongs to the AAA ATPase family. BCS1 subfamily.</text>
</comment>
<evidence type="ECO:0000313" key="10">
    <source>
        <dbReference type="Proteomes" id="UP001497444"/>
    </source>
</evidence>
<dbReference type="InterPro" id="IPR058017">
    <property type="entry name" value="At3g28540-like_C"/>
</dbReference>
<accession>A0ABP0WDX5</accession>
<evidence type="ECO:0000256" key="1">
    <source>
        <dbReference type="ARBA" id="ARBA00001946"/>
    </source>
</evidence>
<dbReference type="InterPro" id="IPR027417">
    <property type="entry name" value="P-loop_NTPase"/>
</dbReference>
<keyword evidence="5" id="KW-0547">Nucleotide-binding</keyword>
<dbReference type="Proteomes" id="UP001497444">
    <property type="component" value="Chromosome 17"/>
</dbReference>
<dbReference type="SUPFAM" id="SSF52540">
    <property type="entry name" value="P-loop containing nucleoside triphosphate hydrolases"/>
    <property type="match status" value="1"/>
</dbReference>
<dbReference type="CDD" id="cd19510">
    <property type="entry name" value="RecA-like_BCS1"/>
    <property type="match status" value="1"/>
</dbReference>
<evidence type="ECO:0000256" key="4">
    <source>
        <dbReference type="ARBA" id="ARBA00049360"/>
    </source>
</evidence>
<feature type="chain" id="PRO_5045431613" description="AAA+ ATPase domain-containing protein" evidence="7">
    <location>
        <begin position="20"/>
        <end position="525"/>
    </location>
</feature>
<dbReference type="InterPro" id="IPR003959">
    <property type="entry name" value="ATPase_AAA_core"/>
</dbReference>
<dbReference type="Pfam" id="PF14363">
    <property type="entry name" value="AAA_assoc"/>
    <property type="match status" value="1"/>
</dbReference>
<dbReference type="EMBL" id="OZ020112">
    <property type="protein sequence ID" value="CAK9265055.1"/>
    <property type="molecule type" value="Genomic_DNA"/>
</dbReference>
<dbReference type="InterPro" id="IPR050747">
    <property type="entry name" value="Mitochondrial_chaperone_BCS1"/>
</dbReference>
<keyword evidence="7" id="KW-0732">Signal</keyword>
<sequence length="525" mass="59009">MGQALELWTFLAILPGLVAFGTKILPSEYRRILSTWSKSLVSYFTPYAFVEVPEFYGAGGNEIYDYVQTYLSSSTAIAAHHVSLCRPKNATYNTFALADNESIHEEFMGAQISWTHHVSHRQAGSNPINWRGLPAPEDEKRTYTLKIRKEVRSRVLEPYVEHVIATAKNFKDRTRDRLLYTNVRNNGGYNKRMWESVPFKHPSTFDTLAMSPELKTEIKADLLDFTKGEQFYHRAGKAWKRGYLLYGPPGTGKSSMIAAIANYLQYDVYDVELTEVASNSELRKLLIQTTNRSVIVIEDIDCSLDLSERKKAAFQKHTSETKRPEAAPAPPAMKRTGAEDETCRVTLSGLLNFTDGLWSCCGSERIIIFTTNHIEKLDGALLRSGRMDMHIHMSWCTFPAFQILAYNNLGLETHALFPEVEKAIFDKAITPADVSELLLKKKRDSTAALEGLIQVLLQETQLVSELPAAVNFQQQEKYDTVSVTADGSPLAADESGAVEDSKANAENLKACLQQQQQHYCSKLII</sequence>
<comment type="cofactor">
    <cofactor evidence="1">
        <name>Mg(2+)</name>
        <dbReference type="ChEBI" id="CHEBI:18420"/>
    </cofactor>
</comment>
<dbReference type="InterPro" id="IPR025753">
    <property type="entry name" value="AAA_N_dom"/>
</dbReference>
<evidence type="ECO:0000256" key="6">
    <source>
        <dbReference type="SAM" id="MobiDB-lite"/>
    </source>
</evidence>
<feature type="signal peptide" evidence="7">
    <location>
        <begin position="1"/>
        <end position="19"/>
    </location>
</feature>
<dbReference type="PROSITE" id="PS00674">
    <property type="entry name" value="AAA"/>
    <property type="match status" value="1"/>
</dbReference>
<dbReference type="Pfam" id="PF25568">
    <property type="entry name" value="AAA_lid_At3g28540"/>
    <property type="match status" value="1"/>
</dbReference>
<protein>
    <recommendedName>
        <fullName evidence="8">AAA+ ATPase domain-containing protein</fullName>
    </recommendedName>
</protein>
<evidence type="ECO:0000259" key="8">
    <source>
        <dbReference type="SMART" id="SM00382"/>
    </source>
</evidence>
<organism evidence="9 10">
    <name type="scientific">Sphagnum jensenii</name>
    <dbReference type="NCBI Taxonomy" id="128206"/>
    <lineage>
        <taxon>Eukaryota</taxon>
        <taxon>Viridiplantae</taxon>
        <taxon>Streptophyta</taxon>
        <taxon>Embryophyta</taxon>
        <taxon>Bryophyta</taxon>
        <taxon>Sphagnophytina</taxon>
        <taxon>Sphagnopsida</taxon>
        <taxon>Sphagnales</taxon>
        <taxon>Sphagnaceae</taxon>
        <taxon>Sphagnum</taxon>
    </lineage>
</organism>
<dbReference type="InterPro" id="IPR003960">
    <property type="entry name" value="ATPase_AAA_CS"/>
</dbReference>
<feature type="region of interest" description="Disordered" evidence="6">
    <location>
        <begin position="314"/>
        <end position="338"/>
    </location>
</feature>
<evidence type="ECO:0000256" key="5">
    <source>
        <dbReference type="RuleBase" id="RU003651"/>
    </source>
</evidence>
<dbReference type="Pfam" id="PF00004">
    <property type="entry name" value="AAA"/>
    <property type="match status" value="2"/>
</dbReference>
<reference evidence="9" key="1">
    <citation type="submission" date="2024-02" db="EMBL/GenBank/DDBJ databases">
        <authorList>
            <consortium name="ELIXIR-Norway"/>
            <consortium name="Elixir Norway"/>
        </authorList>
    </citation>
    <scope>NUCLEOTIDE SEQUENCE</scope>
</reference>
<dbReference type="SMART" id="SM00382">
    <property type="entry name" value="AAA"/>
    <property type="match status" value="1"/>
</dbReference>
<feature type="domain" description="AAA+ ATPase" evidence="8">
    <location>
        <begin position="239"/>
        <end position="397"/>
    </location>
</feature>
<evidence type="ECO:0000256" key="7">
    <source>
        <dbReference type="SAM" id="SignalP"/>
    </source>
</evidence>
<proteinExistence type="inferred from homology"/>
<evidence type="ECO:0000256" key="2">
    <source>
        <dbReference type="ARBA" id="ARBA00007448"/>
    </source>
</evidence>
<evidence type="ECO:0000313" key="9">
    <source>
        <dbReference type="EMBL" id="CAK9265055.1"/>
    </source>
</evidence>
<feature type="compositionally biased region" description="Basic and acidic residues" evidence="6">
    <location>
        <begin position="314"/>
        <end position="325"/>
    </location>
</feature>
<dbReference type="Gene3D" id="6.10.280.40">
    <property type="match status" value="1"/>
</dbReference>
<dbReference type="InterPro" id="IPR003593">
    <property type="entry name" value="AAA+_ATPase"/>
</dbReference>
<dbReference type="Gene3D" id="3.40.50.300">
    <property type="entry name" value="P-loop containing nucleotide triphosphate hydrolases"/>
    <property type="match status" value="1"/>
</dbReference>
<dbReference type="PANTHER" id="PTHR23070">
    <property type="entry name" value="BCS1 AAA-TYPE ATPASE"/>
    <property type="match status" value="1"/>
</dbReference>
<comment type="catalytic activity">
    <reaction evidence="4">
        <text>ATP + H2O = ADP + phosphate + H(+)</text>
        <dbReference type="Rhea" id="RHEA:13065"/>
        <dbReference type="ChEBI" id="CHEBI:15377"/>
        <dbReference type="ChEBI" id="CHEBI:15378"/>
        <dbReference type="ChEBI" id="CHEBI:30616"/>
        <dbReference type="ChEBI" id="CHEBI:43474"/>
        <dbReference type="ChEBI" id="CHEBI:456216"/>
    </reaction>
</comment>
<keyword evidence="10" id="KW-1185">Reference proteome</keyword>